<evidence type="ECO:0008006" key="3">
    <source>
        <dbReference type="Google" id="ProtNLM"/>
    </source>
</evidence>
<comment type="caution">
    <text evidence="1">The sequence shown here is derived from an EMBL/GenBank/DDBJ whole genome shotgun (WGS) entry which is preliminary data.</text>
</comment>
<dbReference type="Pfam" id="PF11739">
    <property type="entry name" value="YdbH-like"/>
    <property type="match status" value="1"/>
</dbReference>
<reference evidence="1 2" key="1">
    <citation type="submission" date="2023-03" db="EMBL/GenBank/DDBJ databases">
        <title>Draft genome sequence of Thalassotalea insulae KCTC 62186T.</title>
        <authorList>
            <person name="Sawabe T."/>
        </authorList>
    </citation>
    <scope>NUCLEOTIDE SEQUENCE [LARGE SCALE GENOMIC DNA]</scope>
    <source>
        <strain evidence="1 2">KCTC 62186</strain>
    </source>
</reference>
<organism evidence="1 2">
    <name type="scientific">Thalassotalea insulae</name>
    <dbReference type="NCBI Taxonomy" id="2056778"/>
    <lineage>
        <taxon>Bacteria</taxon>
        <taxon>Pseudomonadati</taxon>
        <taxon>Pseudomonadota</taxon>
        <taxon>Gammaproteobacteria</taxon>
        <taxon>Alteromonadales</taxon>
        <taxon>Colwelliaceae</taxon>
        <taxon>Thalassotalea</taxon>
    </lineage>
</organism>
<evidence type="ECO:0000313" key="2">
    <source>
        <dbReference type="Proteomes" id="UP001157186"/>
    </source>
</evidence>
<sequence length="832" mass="92880">MTTQQANQPLHINKVIKIIALILLLSLLLLWLASPVIIKKLISHYLPAPWAINELVINYPTLSGINITQVTLENNAGTKVKLNELAIPYRYRELSWQLDTLKVTVKDSDSRNALDNQPFQLPITAINPLPINLKINHTEVQINDFRFNGTFTTSQNLITLDGLLYVKQSRYPLEARLTNIGINQPLILMVKLAQQELQLHYDQATHSETPLKLSMSLDQQIIPALKQLSNIKLPEIQMANGQLIVNATIGLPEQPREISNWLDALVSADASVKFSDIYLPENHITIKSNQLQLNWAEQLLTLNQQLPSEIKSTTNDIKWQATLNNNKPLTLNWQQPNITLVQSPNIELKGQGQHLNVQPTKMTINTLNDQVVTDAKITAKLAANQLVKTTLTTELGELLLSSQLNAILADQLITATFNDSLLESKNVIVPIQSFQEIQIKKLVIQPQNFIIKVDTNQPVNSKLLHSLQLKGALNFITDVAEKPLASHCDWQWQIPASAISCQTQPHNSPPENTVFTKLQSTNNQELRYQIQASGLELSKWPVSWFWATEQITAGKADINISGQTDLSLANDFSWQQWLKTLNPDSTLSIKQLDAISYQQKISQAEIDFLHLTNDRHKVNIKVKQVSNPSLPPIEDISANVSLNDDLASGNAKLSFALFGGEHLISIANLDLTQTKQQLAWQTKQLDLTKLITWLNIDGLQASGKLSGAIPFELSRDALTIQNANLTATKSGKIRYLQPGDNTPFTEKNIAFQALENFQYQELTLTNGEAHLPLNTEGAYRLPMRIVGHNPALYHGKSIAINPVISGTLPPKALYYLLNQKALTQGISTAKDD</sequence>
<accession>A0ABQ6GYV1</accession>
<gene>
    <name evidence="1" type="ORF">tinsulaeT_30970</name>
</gene>
<dbReference type="Proteomes" id="UP001157186">
    <property type="component" value="Unassembled WGS sequence"/>
</dbReference>
<proteinExistence type="predicted"/>
<protein>
    <recommendedName>
        <fullName evidence="3">Dicarboxylate transport domain-containing protein</fullName>
    </recommendedName>
</protein>
<dbReference type="InterPro" id="IPR021730">
    <property type="entry name" value="YdbH"/>
</dbReference>
<evidence type="ECO:0000313" key="1">
    <source>
        <dbReference type="EMBL" id="GLX79757.1"/>
    </source>
</evidence>
<name>A0ABQ6GYV1_9GAMM</name>
<dbReference type="EMBL" id="BSST01000001">
    <property type="protein sequence ID" value="GLX79757.1"/>
    <property type="molecule type" value="Genomic_DNA"/>
</dbReference>
<keyword evidence="2" id="KW-1185">Reference proteome</keyword>
<dbReference type="RefSeq" id="WP_284245688.1">
    <property type="nucleotide sequence ID" value="NZ_BSST01000001.1"/>
</dbReference>